<evidence type="ECO:0000313" key="2">
    <source>
        <dbReference type="Proteomes" id="UP000487757"/>
    </source>
</evidence>
<name>A0A7K0G2J3_9SPHI</name>
<protein>
    <recommendedName>
        <fullName evidence="3">Carboxypeptidase-like regulatory domain-containing protein</fullName>
    </recommendedName>
</protein>
<comment type="caution">
    <text evidence="1">The sequence shown here is derived from an EMBL/GenBank/DDBJ whole genome shotgun (WGS) entry which is preliminary data.</text>
</comment>
<dbReference type="InterPro" id="IPR008969">
    <property type="entry name" value="CarboxyPept-like_regulatory"/>
</dbReference>
<reference evidence="1 2" key="1">
    <citation type="submission" date="2019-11" db="EMBL/GenBank/DDBJ databases">
        <title>Pedobacter petrophilus genome.</title>
        <authorList>
            <person name="Feldbauer M.J."/>
            <person name="Newman J.D."/>
        </authorList>
    </citation>
    <scope>NUCLEOTIDE SEQUENCE [LARGE SCALE GENOMIC DNA]</scope>
    <source>
        <strain evidence="1 2">LMG 29686</strain>
    </source>
</reference>
<sequence>MNNINTIRPLKLILSLLLFLFASNMVKGQELIIKGVVFEKGTNLRVALAEITNQRTQLGVGSNDLGFFQIRASVGDTLLITKRNLNDQQVVVKGPQDILIYLVRNSTMLEEVTIVGSTKKQDLEDLKREFGNKGVYNGGKSSVLSSVFHPLNGLYNLIGKDPKNARRFNRYADNELKQTQIDQYFNGTIIQNNTDLRGKDLETFMLNYRPDYEKAQHWNVYDYIKYIKESAKKFEETPVKANDLNPIK</sequence>
<dbReference type="EMBL" id="WKKH01000021">
    <property type="protein sequence ID" value="MRX77196.1"/>
    <property type="molecule type" value="Genomic_DNA"/>
</dbReference>
<dbReference type="AlphaFoldDB" id="A0A7K0G2J3"/>
<proteinExistence type="predicted"/>
<evidence type="ECO:0008006" key="3">
    <source>
        <dbReference type="Google" id="ProtNLM"/>
    </source>
</evidence>
<gene>
    <name evidence="1" type="ORF">GJU39_13980</name>
</gene>
<dbReference type="SUPFAM" id="SSF49464">
    <property type="entry name" value="Carboxypeptidase regulatory domain-like"/>
    <property type="match status" value="1"/>
</dbReference>
<evidence type="ECO:0000313" key="1">
    <source>
        <dbReference type="EMBL" id="MRX77196.1"/>
    </source>
</evidence>
<dbReference type="Proteomes" id="UP000487757">
    <property type="component" value="Unassembled WGS sequence"/>
</dbReference>
<dbReference type="RefSeq" id="WP_154281472.1">
    <property type="nucleotide sequence ID" value="NZ_JBHUJQ010000001.1"/>
</dbReference>
<dbReference type="OrthoDB" id="789400at2"/>
<accession>A0A7K0G2J3</accession>
<keyword evidence="2" id="KW-1185">Reference proteome</keyword>
<organism evidence="1 2">
    <name type="scientific">Pedobacter petrophilus</name>
    <dbReference type="NCBI Taxonomy" id="1908241"/>
    <lineage>
        <taxon>Bacteria</taxon>
        <taxon>Pseudomonadati</taxon>
        <taxon>Bacteroidota</taxon>
        <taxon>Sphingobacteriia</taxon>
        <taxon>Sphingobacteriales</taxon>
        <taxon>Sphingobacteriaceae</taxon>
        <taxon>Pedobacter</taxon>
    </lineage>
</organism>